<dbReference type="Proteomes" id="UP001153069">
    <property type="component" value="Unassembled WGS sequence"/>
</dbReference>
<dbReference type="InterPro" id="IPR011009">
    <property type="entry name" value="Kinase-like_dom_sf"/>
</dbReference>
<dbReference type="GO" id="GO:0005524">
    <property type="term" value="F:ATP binding"/>
    <property type="evidence" value="ECO:0007669"/>
    <property type="project" value="InterPro"/>
</dbReference>
<dbReference type="Gene3D" id="3.30.200.20">
    <property type="entry name" value="Phosphorylase Kinase, domain 1"/>
    <property type="match status" value="1"/>
</dbReference>
<dbReference type="PANTHER" id="PTHR44329">
    <property type="entry name" value="SERINE/THREONINE-PROTEIN KINASE TNNI3K-RELATED"/>
    <property type="match status" value="1"/>
</dbReference>
<accession>A0A9N8H775</accession>
<feature type="compositionally biased region" description="Low complexity" evidence="1">
    <location>
        <begin position="266"/>
        <end position="310"/>
    </location>
</feature>
<feature type="domain" description="Protein kinase" evidence="2">
    <location>
        <begin position="567"/>
        <end position="846"/>
    </location>
</feature>
<dbReference type="InterPro" id="IPR001245">
    <property type="entry name" value="Ser-Thr/Tyr_kinase_cat_dom"/>
</dbReference>
<dbReference type="InterPro" id="IPR051681">
    <property type="entry name" value="Ser/Thr_Kinases-Pseudokinases"/>
</dbReference>
<name>A0A9N8H775_9STRA</name>
<dbReference type="InterPro" id="IPR000719">
    <property type="entry name" value="Prot_kinase_dom"/>
</dbReference>
<dbReference type="PROSITE" id="PS50011">
    <property type="entry name" value="PROTEIN_KINASE_DOM"/>
    <property type="match status" value="1"/>
</dbReference>
<keyword evidence="4" id="KW-1185">Reference proteome</keyword>
<feature type="region of interest" description="Disordered" evidence="1">
    <location>
        <begin position="48"/>
        <end position="310"/>
    </location>
</feature>
<evidence type="ECO:0000259" key="2">
    <source>
        <dbReference type="PROSITE" id="PS50011"/>
    </source>
</evidence>
<evidence type="ECO:0000313" key="3">
    <source>
        <dbReference type="EMBL" id="CAB9503546.1"/>
    </source>
</evidence>
<dbReference type="SMART" id="SM00220">
    <property type="entry name" value="S_TKc"/>
    <property type="match status" value="1"/>
</dbReference>
<feature type="compositionally biased region" description="Low complexity" evidence="1">
    <location>
        <begin position="149"/>
        <end position="158"/>
    </location>
</feature>
<dbReference type="SUPFAM" id="SSF56112">
    <property type="entry name" value="Protein kinase-like (PK-like)"/>
    <property type="match status" value="1"/>
</dbReference>
<feature type="region of interest" description="Disordered" evidence="1">
    <location>
        <begin position="507"/>
        <end position="534"/>
    </location>
</feature>
<evidence type="ECO:0000256" key="1">
    <source>
        <dbReference type="SAM" id="MobiDB-lite"/>
    </source>
</evidence>
<feature type="compositionally biased region" description="Basic residues" evidence="1">
    <location>
        <begin position="69"/>
        <end position="81"/>
    </location>
</feature>
<dbReference type="AlphaFoldDB" id="A0A9N8H775"/>
<dbReference type="GO" id="GO:0004674">
    <property type="term" value="F:protein serine/threonine kinase activity"/>
    <property type="evidence" value="ECO:0007669"/>
    <property type="project" value="TreeGrafter"/>
</dbReference>
<sequence length="882" mass="96299">MSSLRPSSIPVPHTLDVHHVPIHPGGSPAATSDISASTFNNLGNMHSVLVNSANNNPGGNNNNNNLPHSHSHSHTHGHGHSHTIGEMATADISGTPSSPWMLGSTDNIVKGLPPGPTGGGIPVHSSYPPSSLHSNTMLSQSPSMPMSVLPQQLQQQQQQHRHYQYHGHPQSLPHHAHQHQHQHAHQTPTPPDNFHWNGGARSLPHNLPPPPQMIRPMSLGQQQQQPPQQHYDHSHGHSHHSSHHSSHHAQPPQPSPMIQGGGGAAIGLSGEAAGPPDSLNGNSPHHNNNSANNNIMIKNSGSMSNLNDGNSSNNLATNNLAMLSAALHSQKSLYQEKIFHQPSQSVEAVLGAGCEVMGFDIAEVWLRTGPKTHQLTNSHLRPTALEDSLRKQLVDVYYGEKSSERTHRLSPALCKRAKEANDLVWVTAHTPHGAEALRCSISNVRTAVAIPVCHEASNTNLTIIFFSIRRIIMRTTAVEFLVHISLGAAVAAVNSLAEDGLLDRPSAGAAVEPGMGTSPSQGPSNFSRSEHTPSTIDMEGAVSTVRHQQMEKVSITGARLDLQWRILQNVEYLTDGGNSWIHTAVYNGKPVVVKTLKPECQDLALAINEIESELAIHSRLNHPNIVSLLGAGTTSKGVRFVVLERLDGGTLTQMLGYDTRIRDRRRRFWRKKQMSYLDVLRCARSIADAMAHCHEYAIPGSMVLHRDLKPDNIGFSLDGSVKVLDFGLARIVENAAVSSNEVYAMSGETGSLRYMAPEVADALPYNHKADVYSYGIILWELNAGKKPFDGLNRELFYERVVHGGERPPLQKKWPDELKKLMTDCWSADMEVRPTFGEIMQKIDSMLDSEKTGGAGTGTMVKKKVTNTVRRISGMIDRHSTWF</sequence>
<feature type="compositionally biased region" description="Polar residues" evidence="1">
    <location>
        <begin position="127"/>
        <end position="144"/>
    </location>
</feature>
<proteinExistence type="predicted"/>
<feature type="compositionally biased region" description="Low complexity" evidence="1">
    <location>
        <begin position="51"/>
        <end position="68"/>
    </location>
</feature>
<comment type="caution">
    <text evidence="3">The sequence shown here is derived from an EMBL/GenBank/DDBJ whole genome shotgun (WGS) entry which is preliminary data.</text>
</comment>
<reference evidence="3" key="1">
    <citation type="submission" date="2020-06" db="EMBL/GenBank/DDBJ databases">
        <authorList>
            <consortium name="Plant Systems Biology data submission"/>
        </authorList>
    </citation>
    <scope>NUCLEOTIDE SEQUENCE</scope>
    <source>
        <strain evidence="3">D6</strain>
    </source>
</reference>
<dbReference type="Gene3D" id="1.10.510.10">
    <property type="entry name" value="Transferase(Phosphotransferase) domain 1"/>
    <property type="match status" value="1"/>
</dbReference>
<dbReference type="PANTHER" id="PTHR44329:SF289">
    <property type="entry name" value="SERINE_THREONINE-PROTEIN KINASE VIK"/>
    <property type="match status" value="1"/>
</dbReference>
<dbReference type="OrthoDB" id="192267at2759"/>
<keyword evidence="3" id="KW-0675">Receptor</keyword>
<evidence type="ECO:0000313" key="4">
    <source>
        <dbReference type="Proteomes" id="UP001153069"/>
    </source>
</evidence>
<protein>
    <submittedName>
        <fullName evidence="3">Ephrin type-B receptor 3</fullName>
    </submittedName>
</protein>
<gene>
    <name evidence="3" type="ORF">SEMRO_169_G075050.1</name>
</gene>
<organism evidence="3 4">
    <name type="scientific">Seminavis robusta</name>
    <dbReference type="NCBI Taxonomy" id="568900"/>
    <lineage>
        <taxon>Eukaryota</taxon>
        <taxon>Sar</taxon>
        <taxon>Stramenopiles</taxon>
        <taxon>Ochrophyta</taxon>
        <taxon>Bacillariophyta</taxon>
        <taxon>Bacillariophyceae</taxon>
        <taxon>Bacillariophycidae</taxon>
        <taxon>Naviculales</taxon>
        <taxon>Naviculaceae</taxon>
        <taxon>Seminavis</taxon>
    </lineage>
</organism>
<dbReference type="EMBL" id="CAICTM010000168">
    <property type="protein sequence ID" value="CAB9503546.1"/>
    <property type="molecule type" value="Genomic_DNA"/>
</dbReference>
<feature type="compositionally biased region" description="Basic residues" evidence="1">
    <location>
        <begin position="174"/>
        <end position="184"/>
    </location>
</feature>
<feature type="compositionally biased region" description="Polar residues" evidence="1">
    <location>
        <begin position="517"/>
        <end position="534"/>
    </location>
</feature>
<feature type="compositionally biased region" description="Basic residues" evidence="1">
    <location>
        <begin position="236"/>
        <end position="247"/>
    </location>
</feature>
<dbReference type="Pfam" id="PF07714">
    <property type="entry name" value="PK_Tyr_Ser-Thr"/>
    <property type="match status" value="1"/>
</dbReference>
<feature type="region of interest" description="Disordered" evidence="1">
    <location>
        <begin position="1"/>
        <end position="34"/>
    </location>
</feature>